<dbReference type="PROSITE" id="PS51257">
    <property type="entry name" value="PROKAR_LIPOPROTEIN"/>
    <property type="match status" value="1"/>
</dbReference>
<evidence type="ECO:0000313" key="3">
    <source>
        <dbReference type="Proteomes" id="UP000674938"/>
    </source>
</evidence>
<accession>A0A940PAM5</accession>
<evidence type="ECO:0008006" key="4">
    <source>
        <dbReference type="Google" id="ProtNLM"/>
    </source>
</evidence>
<comment type="caution">
    <text evidence="2">The sequence shown here is derived from an EMBL/GenBank/DDBJ whole genome shotgun (WGS) entry which is preliminary data.</text>
</comment>
<feature type="transmembrane region" description="Helical" evidence="1">
    <location>
        <begin position="5"/>
        <end position="22"/>
    </location>
</feature>
<dbReference type="EMBL" id="JAEEGA010000004">
    <property type="protein sequence ID" value="MBP1041042.1"/>
    <property type="molecule type" value="Genomic_DNA"/>
</dbReference>
<dbReference type="RefSeq" id="WP_209526682.1">
    <property type="nucleotide sequence ID" value="NZ_JAEEGA010000004.1"/>
</dbReference>
<evidence type="ECO:0000313" key="2">
    <source>
        <dbReference type="EMBL" id="MBP1041042.1"/>
    </source>
</evidence>
<reference evidence="2" key="1">
    <citation type="submission" date="2020-12" db="EMBL/GenBank/DDBJ databases">
        <title>Vagococcus allomyrinae sp. nov. and Enterococcus lavae sp. nov., isolated from the larvae of Allomyrina dichotoma.</title>
        <authorList>
            <person name="Lee S.D."/>
        </authorList>
    </citation>
    <scope>NUCLEOTIDE SEQUENCE</scope>
    <source>
        <strain evidence="2">BWB3-3</strain>
    </source>
</reference>
<dbReference type="AlphaFoldDB" id="A0A940PAM5"/>
<protein>
    <recommendedName>
        <fullName evidence="4">Lipoprotein</fullName>
    </recommendedName>
</protein>
<keyword evidence="3" id="KW-1185">Reference proteome</keyword>
<sequence length="58" mass="6585">MRKVINVLTIIWMSGCFLAAIVPDPYAFPLAIGCVPLLFITGALQINEFYFKPRRLNK</sequence>
<keyword evidence="1" id="KW-0812">Transmembrane</keyword>
<gene>
    <name evidence="2" type="ORF">I6N95_08505</name>
</gene>
<name>A0A940PAM5_9ENTE</name>
<organism evidence="2 3">
    <name type="scientific">Vagococcus allomyrinae</name>
    <dbReference type="NCBI Taxonomy" id="2794353"/>
    <lineage>
        <taxon>Bacteria</taxon>
        <taxon>Bacillati</taxon>
        <taxon>Bacillota</taxon>
        <taxon>Bacilli</taxon>
        <taxon>Lactobacillales</taxon>
        <taxon>Enterococcaceae</taxon>
        <taxon>Vagococcus</taxon>
    </lineage>
</organism>
<feature type="transmembrane region" description="Helical" evidence="1">
    <location>
        <begin position="28"/>
        <end position="51"/>
    </location>
</feature>
<keyword evidence="1" id="KW-0472">Membrane</keyword>
<keyword evidence="1" id="KW-1133">Transmembrane helix</keyword>
<proteinExistence type="predicted"/>
<dbReference type="Proteomes" id="UP000674938">
    <property type="component" value="Unassembled WGS sequence"/>
</dbReference>
<evidence type="ECO:0000256" key="1">
    <source>
        <dbReference type="SAM" id="Phobius"/>
    </source>
</evidence>